<keyword evidence="4" id="KW-0788">Thiol protease</keyword>
<evidence type="ECO:0000256" key="1">
    <source>
        <dbReference type="ARBA" id="ARBA00007074"/>
    </source>
</evidence>
<dbReference type="PROSITE" id="PS51935">
    <property type="entry name" value="NLPC_P60"/>
    <property type="match status" value="1"/>
</dbReference>
<reference evidence="7 8" key="1">
    <citation type="submission" date="2018-08" db="EMBL/GenBank/DDBJ databases">
        <title>Whole genome sequence analysis of Dermacoccus abyssi bacteria isolated from Deep Mariana trench Micromonospora spp reveals genes involved in the environmental adaptation and production of secondary metabolites.</title>
        <authorList>
            <person name="Abdel-Mageed W.M."/>
            <person name="Lehri B."/>
            <person name="Nouioui I."/>
            <person name="Goodfellow I."/>
            <person name="Jaspars M."/>
            <person name="Karlyshev A."/>
        </authorList>
    </citation>
    <scope>NUCLEOTIDE SEQUENCE [LARGE SCALE GENOMIC DNA]</scope>
    <source>
        <strain evidence="7 8">MT1.1</strain>
    </source>
</reference>
<evidence type="ECO:0000256" key="5">
    <source>
        <dbReference type="SAM" id="SignalP"/>
    </source>
</evidence>
<evidence type="ECO:0000313" key="7">
    <source>
        <dbReference type="EMBL" id="RHW47524.1"/>
    </source>
</evidence>
<keyword evidence="2" id="KW-0645">Protease</keyword>
<evidence type="ECO:0000256" key="2">
    <source>
        <dbReference type="ARBA" id="ARBA00022670"/>
    </source>
</evidence>
<dbReference type="GO" id="GO:0006508">
    <property type="term" value="P:proteolysis"/>
    <property type="evidence" value="ECO:0007669"/>
    <property type="project" value="UniProtKB-KW"/>
</dbReference>
<dbReference type="InterPro" id="IPR000064">
    <property type="entry name" value="NLP_P60_dom"/>
</dbReference>
<comment type="similarity">
    <text evidence="1">Belongs to the peptidase C40 family.</text>
</comment>
<dbReference type="Proteomes" id="UP000285376">
    <property type="component" value="Unassembled WGS sequence"/>
</dbReference>
<protein>
    <submittedName>
        <fullName evidence="7">NlpC/P60 family protein</fullName>
    </submittedName>
</protein>
<dbReference type="GO" id="GO:0008234">
    <property type="term" value="F:cysteine-type peptidase activity"/>
    <property type="evidence" value="ECO:0007669"/>
    <property type="project" value="UniProtKB-KW"/>
</dbReference>
<organism evidence="7 8">
    <name type="scientific">Dermacoccus abyssi</name>
    <dbReference type="NCBI Taxonomy" id="322596"/>
    <lineage>
        <taxon>Bacteria</taxon>
        <taxon>Bacillati</taxon>
        <taxon>Actinomycetota</taxon>
        <taxon>Actinomycetes</taxon>
        <taxon>Micrococcales</taxon>
        <taxon>Dermacoccaceae</taxon>
        <taxon>Dermacoccus</taxon>
    </lineage>
</organism>
<dbReference type="PANTHER" id="PTHR47359">
    <property type="entry name" value="PEPTIDOGLYCAN DL-ENDOPEPTIDASE CWLO"/>
    <property type="match status" value="1"/>
</dbReference>
<comment type="caution">
    <text evidence="7">The sequence shown here is derived from an EMBL/GenBank/DDBJ whole genome shotgun (WGS) entry which is preliminary data.</text>
</comment>
<dbReference type="InterPro" id="IPR038765">
    <property type="entry name" value="Papain-like_cys_pep_sf"/>
</dbReference>
<dbReference type="InterPro" id="IPR051794">
    <property type="entry name" value="PG_Endopeptidase_C40"/>
</dbReference>
<dbReference type="Pfam" id="PF00877">
    <property type="entry name" value="NLPC_P60"/>
    <property type="match status" value="1"/>
</dbReference>
<keyword evidence="5" id="KW-0732">Signal</keyword>
<accession>A0A417ZA63</accession>
<feature type="chain" id="PRO_5019338308" evidence="5">
    <location>
        <begin position="36"/>
        <end position="157"/>
    </location>
</feature>
<gene>
    <name evidence="7" type="ORF">D1832_02135</name>
</gene>
<evidence type="ECO:0000259" key="6">
    <source>
        <dbReference type="PROSITE" id="PS51935"/>
    </source>
</evidence>
<dbReference type="PANTHER" id="PTHR47359:SF3">
    <property type="entry name" value="NLP_P60 DOMAIN-CONTAINING PROTEIN-RELATED"/>
    <property type="match status" value="1"/>
</dbReference>
<evidence type="ECO:0000256" key="4">
    <source>
        <dbReference type="ARBA" id="ARBA00022807"/>
    </source>
</evidence>
<dbReference type="InterPro" id="IPR006311">
    <property type="entry name" value="TAT_signal"/>
</dbReference>
<keyword evidence="3" id="KW-0378">Hydrolase</keyword>
<dbReference type="SUPFAM" id="SSF54001">
    <property type="entry name" value="Cysteine proteinases"/>
    <property type="match status" value="1"/>
</dbReference>
<dbReference type="AlphaFoldDB" id="A0A417ZA63"/>
<evidence type="ECO:0000313" key="8">
    <source>
        <dbReference type="Proteomes" id="UP000285376"/>
    </source>
</evidence>
<sequence length="157" mass="16755">MKNMSRRSFMANTSKVAVGTALASSALGAVSVASASNASAVTAASARRAVAKASSRRGAPYVYGASGPWRFDCSGLTSWSYRQVGRYLPRTANQQYRSSYRVSRAYARPGDLAFLTSGGYAYHTGIYAGNGMVWHAMRPGTRVSLSRAGASYRFGRV</sequence>
<dbReference type="EMBL" id="QWLM01000002">
    <property type="protein sequence ID" value="RHW47524.1"/>
    <property type="molecule type" value="Genomic_DNA"/>
</dbReference>
<dbReference type="Gene3D" id="3.90.1720.10">
    <property type="entry name" value="endopeptidase domain like (from Nostoc punctiforme)"/>
    <property type="match status" value="1"/>
</dbReference>
<dbReference type="PROSITE" id="PS51318">
    <property type="entry name" value="TAT"/>
    <property type="match status" value="1"/>
</dbReference>
<feature type="signal peptide" evidence="5">
    <location>
        <begin position="1"/>
        <end position="35"/>
    </location>
</feature>
<name>A0A417ZA63_9MICO</name>
<proteinExistence type="inferred from homology"/>
<feature type="domain" description="NlpC/P60" evidence="6">
    <location>
        <begin position="43"/>
        <end position="157"/>
    </location>
</feature>
<dbReference type="RefSeq" id="WP_052947149.1">
    <property type="nucleotide sequence ID" value="NZ_CBCRVH010000002.1"/>
</dbReference>
<evidence type="ECO:0000256" key="3">
    <source>
        <dbReference type="ARBA" id="ARBA00022801"/>
    </source>
</evidence>